<organism evidence="4 5">
    <name type="scientific">Murinocardiopsis flavida</name>
    <dbReference type="NCBI Taxonomy" id="645275"/>
    <lineage>
        <taxon>Bacteria</taxon>
        <taxon>Bacillati</taxon>
        <taxon>Actinomycetota</taxon>
        <taxon>Actinomycetes</taxon>
        <taxon>Streptosporangiales</taxon>
        <taxon>Nocardiopsidaceae</taxon>
        <taxon>Murinocardiopsis</taxon>
    </lineage>
</organism>
<gene>
    <name evidence="4" type="ORF">CLV63_115168</name>
</gene>
<feature type="compositionally biased region" description="Acidic residues" evidence="1">
    <location>
        <begin position="828"/>
        <end position="838"/>
    </location>
</feature>
<evidence type="ECO:0000256" key="3">
    <source>
        <dbReference type="SAM" id="SignalP"/>
    </source>
</evidence>
<feature type="region of interest" description="Disordered" evidence="1">
    <location>
        <begin position="748"/>
        <end position="845"/>
    </location>
</feature>
<evidence type="ECO:0000256" key="1">
    <source>
        <dbReference type="SAM" id="MobiDB-lite"/>
    </source>
</evidence>
<feature type="transmembrane region" description="Helical" evidence="2">
    <location>
        <begin position="717"/>
        <end position="737"/>
    </location>
</feature>
<proteinExistence type="predicted"/>
<feature type="signal peptide" evidence="3">
    <location>
        <begin position="1"/>
        <end position="19"/>
    </location>
</feature>
<keyword evidence="2" id="KW-0812">Transmembrane</keyword>
<sequence length="845" mass="88260">MAMAAALAPVLAGSLPAHGTAGAPLAAPAIEAPKDAGDPLVIDDITPESVDSKSTVRVTGRITNTTDKAVKDITVRMRYSAAPLAGRAQVRAHAAGDRNTPPATGPDTTVAGPIEPGESAEYELKADAKDLGFDTYGVYPMTIEADRPSGKALGSQDSFLPYKGGGKADPVKVSWVWPLMDQPQRADDDTFLGNELDEEVGPEGRLGRLLSIGGQTGHLSLQTPEPSPPDETPASPASPSPSESPQKSADASDDDGDPTAKSSVEPPEEDRVPVTWAVDPALLEDIERISDSGYRAVADSGAESTAPATKKYAASSNARMWLRQAKGIIGDEPLIATPYADPDLAALLREGLEDDAEASIELGRQAVEETLGRTADPTVAWPSGGVMNDATHEFLHDNGAERYLLSDAAMPPERWLGHTPTAQAPIPESDESAASSAVVADSGLTSILGQSSWGPGEAALAKQRFAAETMMITAERPGEERTIVLAPPRDWDPSPELADELLKATESLPWIEPVALDDIKGAGKGGDQRRSLTYPEKTARSELGGGYLDQVKDVRGDIRLFNSVLTDHSDPFRRSVLRMESAAWRGDTPKAEQVRTIVADAVSGAKGKVRIMPGEPYQLLGESGKLPIVVANDLTEHPVRVRLSIRSENAARLEVGDLGTAEMDIAPTRKTTVYVPIESHVNGRTVLHAQVQNQEGEPLNVHEVTTPVTTSGTGTTALYITYAAAGVLLIALLPRVLRKWRRLRFKGGPRASVVPPGTPPTGSLDDDAADSGHGDAAAAAPAAEPGSAHGTADGPDPAGNGSASPADPPPAAPDDTAVQQNGSGSAEAADESDGDGEGPEPTARG</sequence>
<evidence type="ECO:0000256" key="2">
    <source>
        <dbReference type="SAM" id="Phobius"/>
    </source>
</evidence>
<keyword evidence="2" id="KW-1133">Transmembrane helix</keyword>
<keyword evidence="5" id="KW-1185">Reference proteome</keyword>
<feature type="region of interest" description="Disordered" evidence="1">
    <location>
        <begin position="88"/>
        <end position="112"/>
    </location>
</feature>
<dbReference type="InterPro" id="IPR046112">
    <property type="entry name" value="DUF6049"/>
</dbReference>
<feature type="compositionally biased region" description="Low complexity" evidence="1">
    <location>
        <begin position="774"/>
        <end position="790"/>
    </location>
</feature>
<evidence type="ECO:0000313" key="4">
    <source>
        <dbReference type="EMBL" id="PSK95505.1"/>
    </source>
</evidence>
<evidence type="ECO:0000313" key="5">
    <source>
        <dbReference type="Proteomes" id="UP000240542"/>
    </source>
</evidence>
<protein>
    <submittedName>
        <fullName evidence="4">Glycosyl hydrolase family 57</fullName>
    </submittedName>
</protein>
<feature type="chain" id="PRO_5038928857" evidence="3">
    <location>
        <begin position="20"/>
        <end position="845"/>
    </location>
</feature>
<name>A0A2P8DE75_9ACTN</name>
<reference evidence="4 5" key="1">
    <citation type="submission" date="2018-03" db="EMBL/GenBank/DDBJ databases">
        <title>Genomic Encyclopedia of Archaeal and Bacterial Type Strains, Phase II (KMG-II): from individual species to whole genera.</title>
        <authorList>
            <person name="Goeker M."/>
        </authorList>
    </citation>
    <scope>NUCLEOTIDE SEQUENCE [LARGE SCALE GENOMIC DNA]</scope>
    <source>
        <strain evidence="4 5">DSM 45312</strain>
    </source>
</reference>
<keyword evidence="2" id="KW-0472">Membrane</keyword>
<feature type="region of interest" description="Disordered" evidence="1">
    <location>
        <begin position="216"/>
        <end position="275"/>
    </location>
</feature>
<dbReference type="GO" id="GO:0016787">
    <property type="term" value="F:hydrolase activity"/>
    <property type="evidence" value="ECO:0007669"/>
    <property type="project" value="UniProtKB-KW"/>
</dbReference>
<dbReference type="Proteomes" id="UP000240542">
    <property type="component" value="Unassembled WGS sequence"/>
</dbReference>
<keyword evidence="4" id="KW-0378">Hydrolase</keyword>
<dbReference type="Pfam" id="PF19516">
    <property type="entry name" value="DUF6049"/>
    <property type="match status" value="1"/>
</dbReference>
<accession>A0A2P8DE75</accession>
<dbReference type="AlphaFoldDB" id="A0A2P8DE75"/>
<feature type="compositionally biased region" description="Pro residues" evidence="1">
    <location>
        <begin position="225"/>
        <end position="239"/>
    </location>
</feature>
<comment type="caution">
    <text evidence="4">The sequence shown here is derived from an EMBL/GenBank/DDBJ whole genome shotgun (WGS) entry which is preliminary data.</text>
</comment>
<dbReference type="EMBL" id="PYGA01000015">
    <property type="protein sequence ID" value="PSK95505.1"/>
    <property type="molecule type" value="Genomic_DNA"/>
</dbReference>
<keyword evidence="3" id="KW-0732">Signal</keyword>